<reference evidence="2" key="1">
    <citation type="journal article" date="2021" name="G3 (Bethesda)">
        <title>Genome and transcriptome analysis of the beet armyworm Spodoptera exigua reveals targets for pest control. .</title>
        <authorList>
            <person name="Simon S."/>
            <person name="Breeschoten T."/>
            <person name="Jansen H.J."/>
            <person name="Dirks R.P."/>
            <person name="Schranz M.E."/>
            <person name="Ros V.I.D."/>
        </authorList>
    </citation>
    <scope>NUCLEOTIDE SEQUENCE</scope>
    <source>
        <strain evidence="2">TB_SE_WUR_2020</strain>
    </source>
</reference>
<evidence type="ECO:0000256" key="1">
    <source>
        <dbReference type="SAM" id="MobiDB-lite"/>
    </source>
</evidence>
<feature type="region of interest" description="Disordered" evidence="1">
    <location>
        <begin position="348"/>
        <end position="374"/>
    </location>
</feature>
<comment type="caution">
    <text evidence="2">The sequence shown here is derived from an EMBL/GenBank/DDBJ whole genome shotgun (WGS) entry which is preliminary data.</text>
</comment>
<organism evidence="2 3">
    <name type="scientific">Spodoptera exigua</name>
    <name type="common">Beet armyworm</name>
    <name type="synonym">Noctua fulgens</name>
    <dbReference type="NCBI Taxonomy" id="7107"/>
    <lineage>
        <taxon>Eukaryota</taxon>
        <taxon>Metazoa</taxon>
        <taxon>Ecdysozoa</taxon>
        <taxon>Arthropoda</taxon>
        <taxon>Hexapoda</taxon>
        <taxon>Insecta</taxon>
        <taxon>Pterygota</taxon>
        <taxon>Neoptera</taxon>
        <taxon>Endopterygota</taxon>
        <taxon>Lepidoptera</taxon>
        <taxon>Glossata</taxon>
        <taxon>Ditrysia</taxon>
        <taxon>Noctuoidea</taxon>
        <taxon>Noctuidae</taxon>
        <taxon>Amphipyrinae</taxon>
        <taxon>Spodoptera</taxon>
    </lineage>
</organism>
<proteinExistence type="predicted"/>
<dbReference type="Proteomes" id="UP000814243">
    <property type="component" value="Unassembled WGS sequence"/>
</dbReference>
<feature type="compositionally biased region" description="Polar residues" evidence="1">
    <location>
        <begin position="352"/>
        <end position="368"/>
    </location>
</feature>
<gene>
    <name evidence="2" type="ORF">HF086_007896</name>
</gene>
<evidence type="ECO:0000313" key="3">
    <source>
        <dbReference type="Proteomes" id="UP000814243"/>
    </source>
</evidence>
<name>A0A922SQ46_SPOEX</name>
<dbReference type="AlphaFoldDB" id="A0A922SQ46"/>
<evidence type="ECO:0000313" key="2">
    <source>
        <dbReference type="EMBL" id="KAH9644808.1"/>
    </source>
</evidence>
<sequence length="544" mass="62675">MGTSGVLKQMAEYDFSVPTDVTIIYEDNECSLQDNIEEQENLENEIDNKDIFIGETLVEERANLAKLSLDINDTQINAPILEEIRELNNTENVIINSNCKNAQLNNNHNETNHFQNNNKTNGNSDLFTAGKTIANKEDSISKETEINNLELPVNKETESKLNQLSELLTYVIQTYYLHSLNKNTRSDRTSKRKFFAAKAHYFDLAFKTVESIIIPQEDNSYFIDKFLDKAVSIANAKPYPWKCQKSHIKCLLTHLIKWTKQKRVYLNNISTRKPDEYVTLKQQLARPLKPFNISQYETVLNSNVSGRTHNQNLENICIFTSGSPGSEISININAETLKTVTENRCLTEKTNGDYTNPLPNSETTNRLQVSRAPPSYEQYISQNKYPPARHPPPQHHNPYNNSPTFTNGPLNHNQTNMQLHGTQNYLDGRQVHQKRHQHVGFQQLNHPTQMQHVNNSQMNNSNISHHTYYDNMNTQMQKRPVHAQNLNSESVHLGPFNQPPFVRCHMCGKYIITRYSPYNTSPCTLPYCSHLCKVIQWFILSQNF</sequence>
<accession>A0A922SQ46</accession>
<protein>
    <submittedName>
        <fullName evidence="2">Uncharacterized protein</fullName>
    </submittedName>
</protein>
<dbReference type="EMBL" id="JACEFF010000062">
    <property type="protein sequence ID" value="KAH9644808.1"/>
    <property type="molecule type" value="Genomic_DNA"/>
</dbReference>